<dbReference type="AlphaFoldDB" id="A0AAU9SKQ4"/>
<evidence type="ECO:0000256" key="1">
    <source>
        <dbReference type="SAM" id="MobiDB-lite"/>
    </source>
</evidence>
<dbReference type="InterPro" id="IPR025836">
    <property type="entry name" value="Zn_knuckle_CX2CX4HX4C"/>
</dbReference>
<evidence type="ECO:0000259" key="2">
    <source>
        <dbReference type="Pfam" id="PF14392"/>
    </source>
</evidence>
<evidence type="ECO:0000313" key="3">
    <source>
        <dbReference type="EMBL" id="CAH2065432.1"/>
    </source>
</evidence>
<reference evidence="3 4" key="1">
    <citation type="submission" date="2022-03" db="EMBL/GenBank/DDBJ databases">
        <authorList>
            <person name="Nunn A."/>
            <person name="Chopra R."/>
            <person name="Nunn A."/>
            <person name="Contreras Garrido A."/>
        </authorList>
    </citation>
    <scope>NUCLEOTIDE SEQUENCE [LARGE SCALE GENOMIC DNA]</scope>
</reference>
<dbReference type="Proteomes" id="UP000836841">
    <property type="component" value="Chromosome 5"/>
</dbReference>
<feature type="compositionally biased region" description="Basic and acidic residues" evidence="1">
    <location>
        <begin position="102"/>
        <end position="112"/>
    </location>
</feature>
<dbReference type="Pfam" id="PF14392">
    <property type="entry name" value="zf-CCHC_4"/>
    <property type="match status" value="1"/>
</dbReference>
<dbReference type="PANTHER" id="PTHR31286:SF163">
    <property type="entry name" value="ZINC KNUCKLE CX2CX4HX4C DOMAIN-CONTAINING PROTEIN"/>
    <property type="match status" value="1"/>
</dbReference>
<name>A0AAU9SKQ4_THLAR</name>
<gene>
    <name evidence="3" type="ORF">TAV2_LOCUS17637</name>
</gene>
<organism evidence="3 4">
    <name type="scientific">Thlaspi arvense</name>
    <name type="common">Field penny-cress</name>
    <dbReference type="NCBI Taxonomy" id="13288"/>
    <lineage>
        <taxon>Eukaryota</taxon>
        <taxon>Viridiplantae</taxon>
        <taxon>Streptophyta</taxon>
        <taxon>Embryophyta</taxon>
        <taxon>Tracheophyta</taxon>
        <taxon>Spermatophyta</taxon>
        <taxon>Magnoliopsida</taxon>
        <taxon>eudicotyledons</taxon>
        <taxon>Gunneridae</taxon>
        <taxon>Pentapetalae</taxon>
        <taxon>rosids</taxon>
        <taxon>malvids</taxon>
        <taxon>Brassicales</taxon>
        <taxon>Brassicaceae</taxon>
        <taxon>Thlaspideae</taxon>
        <taxon>Thlaspi</taxon>
    </lineage>
</organism>
<dbReference type="EMBL" id="OU466861">
    <property type="protein sequence ID" value="CAH2065432.1"/>
    <property type="molecule type" value="Genomic_DNA"/>
</dbReference>
<dbReference type="PANTHER" id="PTHR31286">
    <property type="entry name" value="GLYCINE-RICH CELL WALL STRUCTURAL PROTEIN 1.8-LIKE"/>
    <property type="match status" value="1"/>
</dbReference>
<sequence>ITLPRFDNTELIKGYNRTLIGRIGQAIGIVKQVDLDGGRVQIDNDRFKAIVFETTVEFHSGEETTINLRYERLHGYCRECMSLCHESSRCLSLLPKRERREETQYFEDKQDGGAKSYKGALGGSGESTKDKLDQQRSQGDSSKGKGKMVESREENRAT</sequence>
<evidence type="ECO:0000313" key="4">
    <source>
        <dbReference type="Proteomes" id="UP000836841"/>
    </source>
</evidence>
<keyword evidence="4" id="KW-1185">Reference proteome</keyword>
<feature type="region of interest" description="Disordered" evidence="1">
    <location>
        <begin position="102"/>
        <end position="158"/>
    </location>
</feature>
<dbReference type="InterPro" id="IPR040256">
    <property type="entry name" value="At4g02000-like"/>
</dbReference>
<feature type="domain" description="Zinc knuckle CX2CX4HX4C" evidence="2">
    <location>
        <begin position="49"/>
        <end position="91"/>
    </location>
</feature>
<protein>
    <recommendedName>
        <fullName evidence="2">Zinc knuckle CX2CX4HX4C domain-containing protein</fullName>
    </recommendedName>
</protein>
<feature type="non-terminal residue" evidence="3">
    <location>
        <position position="158"/>
    </location>
</feature>
<feature type="compositionally biased region" description="Basic and acidic residues" evidence="1">
    <location>
        <begin position="147"/>
        <end position="158"/>
    </location>
</feature>
<proteinExistence type="predicted"/>
<accession>A0AAU9SKQ4</accession>